<comment type="caution">
    <text evidence="2">The sequence shown here is derived from an EMBL/GenBank/DDBJ whole genome shotgun (WGS) entry which is preliminary data.</text>
</comment>
<feature type="non-terminal residue" evidence="2">
    <location>
        <position position="1"/>
    </location>
</feature>
<dbReference type="EMBL" id="JAAFOW010000742">
    <property type="protein sequence ID" value="KAF5264406.1"/>
    <property type="molecule type" value="Genomic_DNA"/>
</dbReference>
<protein>
    <submittedName>
        <fullName evidence="2">Uncharacterized protein</fullName>
    </submittedName>
</protein>
<organism evidence="2 3">
    <name type="scientific">Fusarium oxysporum</name>
    <name type="common">Fusarium vascular wilt</name>
    <dbReference type="NCBI Taxonomy" id="5507"/>
    <lineage>
        <taxon>Eukaryota</taxon>
        <taxon>Fungi</taxon>
        <taxon>Dikarya</taxon>
        <taxon>Ascomycota</taxon>
        <taxon>Pezizomycotina</taxon>
        <taxon>Sordariomycetes</taxon>
        <taxon>Hypocreomycetidae</taxon>
        <taxon>Hypocreales</taxon>
        <taxon>Nectriaceae</taxon>
        <taxon>Fusarium</taxon>
        <taxon>Fusarium oxysporum species complex</taxon>
    </lineage>
</organism>
<sequence>MKVSFSLAALLAASLSQAQYLISELSFGHAGRISPPEARGQIPNFAVQGNPNTPEVLSNRIILT</sequence>
<gene>
    <name evidence="2" type="ORF">FOXYS1_4802</name>
</gene>
<reference evidence="2" key="1">
    <citation type="submission" date="2020-02" db="EMBL/GenBank/DDBJ databases">
        <title>Identification and distribution of gene clusters putatively required for synthesis of sphingolipid metabolism inhibitors in phylogenetically diverse species of the filamentous fungus Fusarium.</title>
        <authorList>
            <person name="Kim H.-S."/>
            <person name="Busman M."/>
            <person name="Brown D.W."/>
            <person name="Divon H."/>
            <person name="Uhlig S."/>
            <person name="Proctor R.H."/>
        </authorList>
    </citation>
    <scope>NUCLEOTIDE SEQUENCE [LARGE SCALE GENOMIC DNA]</scope>
    <source>
        <strain evidence="2">NRRL 39464</strain>
    </source>
</reference>
<name>A0A8H5AI06_FUSOX</name>
<evidence type="ECO:0000313" key="2">
    <source>
        <dbReference type="EMBL" id="KAF5264406.1"/>
    </source>
</evidence>
<dbReference type="Proteomes" id="UP000558688">
    <property type="component" value="Unassembled WGS sequence"/>
</dbReference>
<keyword evidence="1" id="KW-0732">Signal</keyword>
<evidence type="ECO:0000313" key="3">
    <source>
        <dbReference type="Proteomes" id="UP000558688"/>
    </source>
</evidence>
<proteinExistence type="predicted"/>
<evidence type="ECO:0000256" key="1">
    <source>
        <dbReference type="SAM" id="SignalP"/>
    </source>
</evidence>
<accession>A0A8H5AI06</accession>
<dbReference type="AlphaFoldDB" id="A0A8H5AI06"/>
<feature type="chain" id="PRO_5034395887" evidence="1">
    <location>
        <begin position="19"/>
        <end position="64"/>
    </location>
</feature>
<feature type="signal peptide" evidence="1">
    <location>
        <begin position="1"/>
        <end position="18"/>
    </location>
</feature>